<dbReference type="EC" id="3.2.1.58" evidence="14"/>
<dbReference type="AlphaFoldDB" id="A0A7R9MJT3"/>
<accession>A0A7R9MJT3</accession>
<dbReference type="GO" id="GO:0005576">
    <property type="term" value="C:extracellular region"/>
    <property type="evidence" value="ECO:0007669"/>
    <property type="project" value="TreeGrafter"/>
</dbReference>
<evidence type="ECO:0000259" key="17">
    <source>
        <dbReference type="Pfam" id="PF00150"/>
    </source>
</evidence>
<keyword evidence="10 16" id="KW-0326">Glycosidase</keyword>
<keyword evidence="7" id="KW-1133">Transmembrane helix</keyword>
<dbReference type="SUPFAM" id="SSF51445">
    <property type="entry name" value="(Trans)glycosidases"/>
    <property type="match status" value="1"/>
</dbReference>
<dbReference type="PANTHER" id="PTHR31297">
    <property type="entry name" value="GLUCAN ENDO-1,6-BETA-GLUCOSIDASE B"/>
    <property type="match status" value="1"/>
</dbReference>
<keyword evidence="5 16" id="KW-0378">Hydrolase</keyword>
<evidence type="ECO:0000256" key="15">
    <source>
        <dbReference type="ARBA" id="ARBA00041260"/>
    </source>
</evidence>
<keyword evidence="8" id="KW-0472">Membrane</keyword>
<reference evidence="18" key="1">
    <citation type="submission" date="2020-11" db="EMBL/GenBank/DDBJ databases">
        <authorList>
            <person name="Tran Van P."/>
        </authorList>
    </citation>
    <scope>NUCLEOTIDE SEQUENCE</scope>
</reference>
<dbReference type="EMBL" id="CAJPVJ010020087">
    <property type="protein sequence ID" value="CAG2177526.1"/>
    <property type="molecule type" value="Genomic_DNA"/>
</dbReference>
<evidence type="ECO:0000256" key="4">
    <source>
        <dbReference type="ARBA" id="ARBA00022692"/>
    </source>
</evidence>
<evidence type="ECO:0000256" key="11">
    <source>
        <dbReference type="ARBA" id="ARBA00023316"/>
    </source>
</evidence>
<evidence type="ECO:0000256" key="9">
    <source>
        <dbReference type="ARBA" id="ARBA00023180"/>
    </source>
</evidence>
<keyword evidence="4" id="KW-0812">Transmembrane</keyword>
<evidence type="ECO:0000256" key="16">
    <source>
        <dbReference type="RuleBase" id="RU361153"/>
    </source>
</evidence>
<dbReference type="Proteomes" id="UP000728032">
    <property type="component" value="Unassembled WGS sequence"/>
</dbReference>
<dbReference type="PANTHER" id="PTHR31297:SF34">
    <property type="entry name" value="GLUCAN 1,3-BETA-GLUCOSIDASE 2"/>
    <property type="match status" value="1"/>
</dbReference>
<evidence type="ECO:0000256" key="2">
    <source>
        <dbReference type="ARBA" id="ARBA00005641"/>
    </source>
</evidence>
<evidence type="ECO:0000256" key="10">
    <source>
        <dbReference type="ARBA" id="ARBA00023295"/>
    </source>
</evidence>
<name>A0A7R9MJT3_9ACAR</name>
<dbReference type="EMBL" id="OC934912">
    <property type="protein sequence ID" value="CAD7660388.1"/>
    <property type="molecule type" value="Genomic_DNA"/>
</dbReference>
<comment type="subcellular location">
    <subcellularLocation>
        <location evidence="1">Cell membrane</location>
        <topology evidence="1">Single-pass type II membrane protein</topology>
    </subcellularLocation>
</comment>
<dbReference type="GO" id="GO:0004338">
    <property type="term" value="F:glucan exo-1,3-beta-glucosidase activity"/>
    <property type="evidence" value="ECO:0007669"/>
    <property type="project" value="UniProtKB-EC"/>
</dbReference>
<gene>
    <name evidence="18" type="ORF">ONB1V03_LOCUS16956</name>
</gene>
<comment type="catalytic activity">
    <reaction evidence="12">
        <text>Successive hydrolysis of beta-D-glucose units from the non-reducing ends of (1-&gt;3)-beta-D-glucans, releasing alpha-glucose.</text>
        <dbReference type="EC" id="3.2.1.58"/>
    </reaction>
</comment>
<keyword evidence="6" id="KW-0735">Signal-anchor</keyword>
<evidence type="ECO:0000256" key="13">
    <source>
        <dbReference type="ARBA" id="ARBA00037126"/>
    </source>
</evidence>
<comment type="function">
    <text evidence="13">Glucosidase involved in the degradation of cellulosic biomass. Active on lichenan.</text>
</comment>
<evidence type="ECO:0000313" key="18">
    <source>
        <dbReference type="EMBL" id="CAD7660388.1"/>
    </source>
</evidence>
<evidence type="ECO:0000256" key="14">
    <source>
        <dbReference type="ARBA" id="ARBA00038929"/>
    </source>
</evidence>
<dbReference type="InterPro" id="IPR001547">
    <property type="entry name" value="Glyco_hydro_5"/>
</dbReference>
<keyword evidence="11" id="KW-0961">Cell wall biogenesis/degradation</keyword>
<dbReference type="GO" id="GO:0005886">
    <property type="term" value="C:plasma membrane"/>
    <property type="evidence" value="ECO:0007669"/>
    <property type="project" value="UniProtKB-SubCell"/>
</dbReference>
<evidence type="ECO:0000256" key="1">
    <source>
        <dbReference type="ARBA" id="ARBA00004401"/>
    </source>
</evidence>
<evidence type="ECO:0000256" key="12">
    <source>
        <dbReference type="ARBA" id="ARBA00036824"/>
    </source>
</evidence>
<evidence type="ECO:0000256" key="8">
    <source>
        <dbReference type="ARBA" id="ARBA00023136"/>
    </source>
</evidence>
<dbReference type="OrthoDB" id="1887033at2759"/>
<dbReference type="Pfam" id="PF00150">
    <property type="entry name" value="Cellulase"/>
    <property type="match status" value="1"/>
</dbReference>
<dbReference type="Gene3D" id="3.20.20.80">
    <property type="entry name" value="Glycosidases"/>
    <property type="match status" value="1"/>
</dbReference>
<keyword evidence="9" id="KW-0325">Glycoprotein</keyword>
<evidence type="ECO:0000256" key="7">
    <source>
        <dbReference type="ARBA" id="ARBA00022989"/>
    </source>
</evidence>
<keyword evidence="19" id="KW-1185">Reference proteome</keyword>
<comment type="similarity">
    <text evidence="2 16">Belongs to the glycosyl hydrolase 5 (cellulase A) family.</text>
</comment>
<dbReference type="GO" id="GO:0009251">
    <property type="term" value="P:glucan catabolic process"/>
    <property type="evidence" value="ECO:0007669"/>
    <property type="project" value="TreeGrafter"/>
</dbReference>
<evidence type="ECO:0000256" key="5">
    <source>
        <dbReference type="ARBA" id="ARBA00022801"/>
    </source>
</evidence>
<dbReference type="GO" id="GO:0009986">
    <property type="term" value="C:cell surface"/>
    <property type="evidence" value="ECO:0007669"/>
    <property type="project" value="TreeGrafter"/>
</dbReference>
<protein>
    <recommendedName>
        <fullName evidence="14">glucan 1,3-beta-glucosidase</fullName>
        <ecNumber evidence="14">3.2.1.58</ecNumber>
    </recommendedName>
    <alternativeName>
        <fullName evidence="15">Exo-1,3-beta-glucanase D</fullName>
    </alternativeName>
</protein>
<keyword evidence="3" id="KW-1003">Cell membrane</keyword>
<feature type="domain" description="Glycoside hydrolase family 5" evidence="17">
    <location>
        <begin position="2"/>
        <end position="129"/>
    </location>
</feature>
<dbReference type="InterPro" id="IPR017853">
    <property type="entry name" value="GH"/>
</dbReference>
<proteinExistence type="inferred from homology"/>
<evidence type="ECO:0000256" key="6">
    <source>
        <dbReference type="ARBA" id="ARBA00022968"/>
    </source>
</evidence>
<dbReference type="InterPro" id="IPR050386">
    <property type="entry name" value="Glycosyl_hydrolase_5"/>
</dbReference>
<organism evidence="18">
    <name type="scientific">Oppiella nova</name>
    <dbReference type="NCBI Taxonomy" id="334625"/>
    <lineage>
        <taxon>Eukaryota</taxon>
        <taxon>Metazoa</taxon>
        <taxon>Ecdysozoa</taxon>
        <taxon>Arthropoda</taxon>
        <taxon>Chelicerata</taxon>
        <taxon>Arachnida</taxon>
        <taxon>Acari</taxon>
        <taxon>Acariformes</taxon>
        <taxon>Sarcoptiformes</taxon>
        <taxon>Oribatida</taxon>
        <taxon>Brachypylina</taxon>
        <taxon>Oppioidea</taxon>
        <taxon>Oppiidae</taxon>
        <taxon>Oppiella</taxon>
    </lineage>
</organism>
<feature type="non-terminal residue" evidence="18">
    <location>
        <position position="1"/>
    </location>
</feature>
<evidence type="ECO:0000313" key="19">
    <source>
        <dbReference type="Proteomes" id="UP000728032"/>
    </source>
</evidence>
<dbReference type="GO" id="GO:0071555">
    <property type="term" value="P:cell wall organization"/>
    <property type="evidence" value="ECO:0007669"/>
    <property type="project" value="UniProtKB-KW"/>
</dbReference>
<evidence type="ECO:0000256" key="3">
    <source>
        <dbReference type="ARBA" id="ARBA00022475"/>
    </source>
</evidence>
<sequence length="139" mass="15544">MSKHGVNVVRVPTGWWQIYDLDGGASKAKLNWNVTPTDYITGGLAYIDKVFDWGQKYGIGILLGMHAAPGSQNGQDHSSPTQYPGQINWDKSDSNIGQTVDSMELYAKRYGSKPALFGFYLLNEPAHINITKLQDYYNR</sequence>